<gene>
    <name evidence="1" type="ORF">PanWU01x14_305250</name>
</gene>
<organism evidence="1 2">
    <name type="scientific">Parasponia andersonii</name>
    <name type="common">Sponia andersonii</name>
    <dbReference type="NCBI Taxonomy" id="3476"/>
    <lineage>
        <taxon>Eukaryota</taxon>
        <taxon>Viridiplantae</taxon>
        <taxon>Streptophyta</taxon>
        <taxon>Embryophyta</taxon>
        <taxon>Tracheophyta</taxon>
        <taxon>Spermatophyta</taxon>
        <taxon>Magnoliopsida</taxon>
        <taxon>eudicotyledons</taxon>
        <taxon>Gunneridae</taxon>
        <taxon>Pentapetalae</taxon>
        <taxon>rosids</taxon>
        <taxon>fabids</taxon>
        <taxon>Rosales</taxon>
        <taxon>Cannabaceae</taxon>
        <taxon>Parasponia</taxon>
    </lineage>
</organism>
<keyword evidence="2" id="KW-1185">Reference proteome</keyword>
<reference evidence="2" key="1">
    <citation type="submission" date="2016-06" db="EMBL/GenBank/DDBJ databases">
        <title>Parallel loss of symbiosis genes in relatives of nitrogen-fixing non-legume Parasponia.</title>
        <authorList>
            <person name="Van Velzen R."/>
            <person name="Holmer R."/>
            <person name="Bu F."/>
            <person name="Rutten L."/>
            <person name="Van Zeijl A."/>
            <person name="Liu W."/>
            <person name="Santuari L."/>
            <person name="Cao Q."/>
            <person name="Sharma T."/>
            <person name="Shen D."/>
            <person name="Roswanjaya Y."/>
            <person name="Wardhani T."/>
            <person name="Kalhor M.S."/>
            <person name="Jansen J."/>
            <person name="Van den Hoogen J."/>
            <person name="Gungor B."/>
            <person name="Hartog M."/>
            <person name="Hontelez J."/>
            <person name="Verver J."/>
            <person name="Yang W.-C."/>
            <person name="Schijlen E."/>
            <person name="Repin R."/>
            <person name="Schilthuizen M."/>
            <person name="Schranz E."/>
            <person name="Heidstra R."/>
            <person name="Miyata K."/>
            <person name="Fedorova E."/>
            <person name="Kohlen W."/>
            <person name="Bisseling T."/>
            <person name="Smit S."/>
            <person name="Geurts R."/>
        </authorList>
    </citation>
    <scope>NUCLEOTIDE SEQUENCE [LARGE SCALE GENOMIC DNA]</scope>
    <source>
        <strain evidence="2">cv. WU1-14</strain>
    </source>
</reference>
<accession>A0A2P5AS98</accession>
<sequence>MAKLSMLFQPKYVQQVDQILILPRDVEDKLIWMKSRNDSFSIKGAYWALNVNRFMECNELWKLIWNSDLHERLKCLRWHIARGALSTGDELDNIFGIEV</sequence>
<evidence type="ECO:0000313" key="1">
    <source>
        <dbReference type="EMBL" id="PON39413.1"/>
    </source>
</evidence>
<comment type="caution">
    <text evidence="1">The sequence shown here is derived from an EMBL/GenBank/DDBJ whole genome shotgun (WGS) entry which is preliminary data.</text>
</comment>
<evidence type="ECO:0000313" key="2">
    <source>
        <dbReference type="Proteomes" id="UP000237105"/>
    </source>
</evidence>
<proteinExistence type="predicted"/>
<dbReference type="Proteomes" id="UP000237105">
    <property type="component" value="Unassembled WGS sequence"/>
</dbReference>
<dbReference type="OrthoDB" id="1422427at2759"/>
<protein>
    <submittedName>
        <fullName evidence="1">Uncharacterized protein</fullName>
    </submittedName>
</protein>
<dbReference type="AlphaFoldDB" id="A0A2P5AS98"/>
<dbReference type="EMBL" id="JXTB01000467">
    <property type="protein sequence ID" value="PON39413.1"/>
    <property type="molecule type" value="Genomic_DNA"/>
</dbReference>
<name>A0A2P5AS98_PARAD</name>